<comment type="subcellular location">
    <subcellularLocation>
        <location evidence="1">Cell membrane</location>
        <topology evidence="1">Multi-pass membrane protein</topology>
    </subcellularLocation>
</comment>
<feature type="transmembrane region" description="Helical" evidence="8">
    <location>
        <begin position="113"/>
        <end position="135"/>
    </location>
</feature>
<dbReference type="eggNOG" id="ENOG50300RH">
    <property type="taxonomic scope" value="Bacteria"/>
</dbReference>
<comment type="similarity">
    <text evidence="2">Belongs to the AmiS/UreI family.</text>
</comment>
<protein>
    <submittedName>
        <fullName evidence="9">Transporter</fullName>
    </submittedName>
</protein>
<feature type="transmembrane region" description="Helical" evidence="8">
    <location>
        <begin position="58"/>
        <end position="80"/>
    </location>
</feature>
<evidence type="ECO:0000256" key="4">
    <source>
        <dbReference type="ARBA" id="ARBA00022475"/>
    </source>
</evidence>
<name>A0A193C5Y3_AMYOR</name>
<dbReference type="EMBL" id="CP016174">
    <property type="protein sequence ID" value="ANN19750.1"/>
    <property type="molecule type" value="Genomic_DNA"/>
</dbReference>
<evidence type="ECO:0000256" key="3">
    <source>
        <dbReference type="ARBA" id="ARBA00022448"/>
    </source>
</evidence>
<feature type="transmembrane region" description="Helical" evidence="8">
    <location>
        <begin position="173"/>
        <end position="191"/>
    </location>
</feature>
<dbReference type="STRING" id="31958.SD37_31775"/>
<evidence type="ECO:0000256" key="2">
    <source>
        <dbReference type="ARBA" id="ARBA00010068"/>
    </source>
</evidence>
<dbReference type="GO" id="GO:0005886">
    <property type="term" value="C:plasma membrane"/>
    <property type="evidence" value="ECO:0007669"/>
    <property type="project" value="UniProtKB-SubCell"/>
</dbReference>
<dbReference type="Pfam" id="PF02293">
    <property type="entry name" value="AmiS_UreI"/>
    <property type="match status" value="1"/>
</dbReference>
<accession>A0A193C5Y3</accession>
<evidence type="ECO:0000256" key="7">
    <source>
        <dbReference type="ARBA" id="ARBA00023136"/>
    </source>
</evidence>
<dbReference type="Proteomes" id="UP000093695">
    <property type="component" value="Chromosome"/>
</dbReference>
<organism evidence="9 10">
    <name type="scientific">Amycolatopsis orientalis</name>
    <name type="common">Nocardia orientalis</name>
    <dbReference type="NCBI Taxonomy" id="31958"/>
    <lineage>
        <taxon>Bacteria</taxon>
        <taxon>Bacillati</taxon>
        <taxon>Actinomycetota</taxon>
        <taxon>Actinomycetes</taxon>
        <taxon>Pseudonocardiales</taxon>
        <taxon>Pseudonocardiaceae</taxon>
        <taxon>Amycolatopsis</taxon>
    </lineage>
</organism>
<dbReference type="Gene3D" id="1.25.40.600">
    <property type="match status" value="1"/>
</dbReference>
<keyword evidence="5 8" id="KW-0812">Transmembrane</keyword>
<dbReference type="CDD" id="cd13429">
    <property type="entry name" value="UreI_AmiS_like_2"/>
    <property type="match status" value="1"/>
</dbReference>
<evidence type="ECO:0000256" key="1">
    <source>
        <dbReference type="ARBA" id="ARBA00004651"/>
    </source>
</evidence>
<keyword evidence="3" id="KW-0813">Transport</keyword>
<dbReference type="KEGG" id="aori:SD37_31775"/>
<evidence type="ECO:0000313" key="9">
    <source>
        <dbReference type="EMBL" id="ANN19750.1"/>
    </source>
</evidence>
<evidence type="ECO:0000256" key="5">
    <source>
        <dbReference type="ARBA" id="ARBA00022692"/>
    </source>
</evidence>
<gene>
    <name evidence="9" type="ORF">SD37_31775</name>
</gene>
<keyword evidence="10" id="KW-1185">Reference proteome</keyword>
<keyword evidence="6 8" id="KW-1133">Transmembrane helix</keyword>
<evidence type="ECO:0000256" key="8">
    <source>
        <dbReference type="SAM" id="Phobius"/>
    </source>
</evidence>
<feature type="transmembrane region" description="Helical" evidence="8">
    <location>
        <begin position="6"/>
        <end position="24"/>
    </location>
</feature>
<dbReference type="AlphaFoldDB" id="A0A193C5Y3"/>
<dbReference type="InterPro" id="IPR038523">
    <property type="entry name" value="AmiSUreI_transpt_sf"/>
</dbReference>
<feature type="transmembrane region" description="Helical" evidence="8">
    <location>
        <begin position="147"/>
        <end position="167"/>
    </location>
</feature>
<evidence type="ECO:0000313" key="10">
    <source>
        <dbReference type="Proteomes" id="UP000093695"/>
    </source>
</evidence>
<proteinExistence type="inferred from homology"/>
<reference evidence="9 10" key="1">
    <citation type="journal article" date="2015" name="Genome Announc.">
        <title>Draft Genome Sequence of Norvancomycin-Producing Strain Amycolatopsis orientalis CPCC200066.</title>
        <authorList>
            <person name="Lei X."/>
            <person name="Yuan F."/>
            <person name="Shi Y."/>
            <person name="Li X."/>
            <person name="Wang L."/>
            <person name="Hong B."/>
        </authorList>
    </citation>
    <scope>NUCLEOTIDE SEQUENCE [LARGE SCALE GENOMIC DNA]</scope>
    <source>
        <strain evidence="9 10">B-37</strain>
    </source>
</reference>
<dbReference type="InterPro" id="IPR003211">
    <property type="entry name" value="AmiSUreI_transpt"/>
</dbReference>
<sequence>MGDVGLLYVGAALMVNGLMLLGRIPPRSAAVLNLFVGALQCLTPTVLILQAAGDPDAILAASGLYLFGFTYLYVGIANLAGLSPEGIGWFSLFVAGAATVYAGIAFWHDHDPVFGVIWLSWALLWTLFFLVLGLGMERLTRFTGWTVLLLSQPTCSVPAFLGLTGAYRSDGGTALLAAAILAALVAASVVLTSRRPLPSSNPTEIRSSHATR</sequence>
<feature type="transmembrane region" description="Helical" evidence="8">
    <location>
        <begin position="87"/>
        <end position="107"/>
    </location>
</feature>
<dbReference type="RefSeq" id="WP_044855897.1">
    <property type="nucleotide sequence ID" value="NZ_CP016174.1"/>
</dbReference>
<keyword evidence="4" id="KW-1003">Cell membrane</keyword>
<feature type="transmembrane region" description="Helical" evidence="8">
    <location>
        <begin position="31"/>
        <end position="52"/>
    </location>
</feature>
<evidence type="ECO:0000256" key="6">
    <source>
        <dbReference type="ARBA" id="ARBA00022989"/>
    </source>
</evidence>
<keyword evidence="7 8" id="KW-0472">Membrane</keyword>